<evidence type="ECO:0000313" key="3">
    <source>
        <dbReference type="Proteomes" id="UP001596137"/>
    </source>
</evidence>
<feature type="compositionally biased region" description="Low complexity" evidence="1">
    <location>
        <begin position="518"/>
        <end position="533"/>
    </location>
</feature>
<keyword evidence="3" id="KW-1185">Reference proteome</keyword>
<evidence type="ECO:0000256" key="1">
    <source>
        <dbReference type="SAM" id="MobiDB-lite"/>
    </source>
</evidence>
<feature type="region of interest" description="Disordered" evidence="1">
    <location>
        <begin position="504"/>
        <end position="569"/>
    </location>
</feature>
<proteinExistence type="predicted"/>
<dbReference type="Proteomes" id="UP001596137">
    <property type="component" value="Unassembled WGS sequence"/>
</dbReference>
<comment type="caution">
    <text evidence="2">The sequence shown here is derived from an EMBL/GenBank/DDBJ whole genome shotgun (WGS) entry which is preliminary data.</text>
</comment>
<dbReference type="RefSeq" id="WP_380748233.1">
    <property type="nucleotide sequence ID" value="NZ_JBHSRF010000007.1"/>
</dbReference>
<evidence type="ECO:0000313" key="2">
    <source>
        <dbReference type="EMBL" id="MFC6080932.1"/>
    </source>
</evidence>
<accession>A0ABW1NEH5</accession>
<evidence type="ECO:0008006" key="4">
    <source>
        <dbReference type="Google" id="ProtNLM"/>
    </source>
</evidence>
<reference evidence="3" key="1">
    <citation type="journal article" date="2019" name="Int. J. Syst. Evol. Microbiol.">
        <title>The Global Catalogue of Microorganisms (GCM) 10K type strain sequencing project: providing services to taxonomists for standard genome sequencing and annotation.</title>
        <authorList>
            <consortium name="The Broad Institute Genomics Platform"/>
            <consortium name="The Broad Institute Genome Sequencing Center for Infectious Disease"/>
            <person name="Wu L."/>
            <person name="Ma J."/>
        </authorList>
    </citation>
    <scope>NUCLEOTIDE SEQUENCE [LARGE SCALE GENOMIC DNA]</scope>
    <source>
        <strain evidence="3">JCM 30346</strain>
    </source>
</reference>
<sequence length="569" mass="61822">MGIAARLQEAYYRFTGRAELAEVKRAYRLTVEHLQESVAGLEARAYEPGWQLMTAHAEQEFTRAGLKQISSVNRVMAIKNPLIKRGIALRTAYVWGQGVQVSARAAGKKSGPRRRGQQDVNSVIQAFMDDPGNRRVLFSQQAHEDLERALGTDGNLFFAGFTNPRTGRVQVRIVPWDEISDVISNPDDASEVWFYRRSWTTPQGGTQEAYYPAMGYWPKVRPRVIGFRGIGDSAVLPIQWDSPIKHVAVNSPLHWKWGLGDVYAAVDWANAYREFLTDWARLVKALSRFAWRLTSRGSKQAAAKAKVASAPSTDPLTGEARFAGATALMSPDMALEAIPKSGATIDSESGRPLAAMTASALDVPVTMLLGDPGTTGARAVAETLDQPTELAMTMRRELWADFMRDLFGYVIDQAVRAPDGPLKGVVRREPDGREVIELAGKTDRTIDITWPSLDSIDAGQIVKAIVEADGTQYLPPLIVVRLLLQALGVRDVDEILATLTDDQGRFLRPDGAGGGSGQAAADAFRQGQDPAAAFGGGDASPPAPADEDTPEEDLVQSRLSGDSAQLVPA</sequence>
<name>A0ABW1NEH5_9ACTN</name>
<protein>
    <recommendedName>
        <fullName evidence="4">Phage portal protein</fullName>
    </recommendedName>
</protein>
<dbReference type="EMBL" id="JBHSRF010000007">
    <property type="protein sequence ID" value="MFC6080932.1"/>
    <property type="molecule type" value="Genomic_DNA"/>
</dbReference>
<organism evidence="2 3">
    <name type="scientific">Sphaerisporangium aureirubrum</name>
    <dbReference type="NCBI Taxonomy" id="1544736"/>
    <lineage>
        <taxon>Bacteria</taxon>
        <taxon>Bacillati</taxon>
        <taxon>Actinomycetota</taxon>
        <taxon>Actinomycetes</taxon>
        <taxon>Streptosporangiales</taxon>
        <taxon>Streptosporangiaceae</taxon>
        <taxon>Sphaerisporangium</taxon>
    </lineage>
</organism>
<gene>
    <name evidence="2" type="ORF">ACFP1K_07150</name>
</gene>
<feature type="compositionally biased region" description="Acidic residues" evidence="1">
    <location>
        <begin position="545"/>
        <end position="554"/>
    </location>
</feature>